<gene>
    <name evidence="2" type="ORF">WHR41_02934</name>
</gene>
<evidence type="ECO:0000313" key="2">
    <source>
        <dbReference type="EMBL" id="KAL1588396.1"/>
    </source>
</evidence>
<evidence type="ECO:0008006" key="4">
    <source>
        <dbReference type="Google" id="ProtNLM"/>
    </source>
</evidence>
<dbReference type="SUPFAM" id="SSF52799">
    <property type="entry name" value="(Phosphotyrosine protein) phosphatases II"/>
    <property type="match status" value="1"/>
</dbReference>
<dbReference type="Gene3D" id="3.90.190.10">
    <property type="entry name" value="Protein tyrosine phosphatase superfamily"/>
    <property type="match status" value="1"/>
</dbReference>
<accession>A0AB34KXW5</accession>
<sequence>MNEKQPEPKISNFRDVALSVNAPPSGTKGTRLKPCLLYRSALPSPSALAHLTQTHSIKTIIDLRTTTEILEQQQQPNPPSNQTSESSPKPTTHPISLTSPAYTLSLLSHLTWPQLLRLAYLYAFAPRPAAVSLLATHVLAPRGLAGLAIDTLTYSAAEIARVLTLLSDPASYPVLVHCTQGKDRTGLVCLLVCLLCGVGVEGLEADYWRSDEELAGEREEREREVGRIGLPGAWAGCEGGWVGRVREWLEGEWGGVEGYLEGACGLEGEVVEGVRRVLVEGWTGGEVEGDDGFGE</sequence>
<proteinExistence type="predicted"/>
<dbReference type="InterPro" id="IPR026893">
    <property type="entry name" value="Tyr/Ser_Pase_IphP-type"/>
</dbReference>
<dbReference type="Pfam" id="PF13350">
    <property type="entry name" value="Y_phosphatase3"/>
    <property type="match status" value="1"/>
</dbReference>
<reference evidence="2 3" key="1">
    <citation type="journal article" date="2020" name="Microbiol. Resour. Announc.">
        <title>Draft Genome Sequence of a Cladosporium Species Isolated from the Mesophotic Ascidian Didemnum maculosum.</title>
        <authorList>
            <person name="Gioti A."/>
            <person name="Siaperas R."/>
            <person name="Nikolaivits E."/>
            <person name="Le Goff G."/>
            <person name="Ouazzani J."/>
            <person name="Kotoulas G."/>
            <person name="Topakas E."/>
        </authorList>
    </citation>
    <scope>NUCLEOTIDE SEQUENCE [LARGE SCALE GENOMIC DNA]</scope>
    <source>
        <strain evidence="2 3">TM138-S3</strain>
    </source>
</reference>
<dbReference type="RefSeq" id="XP_069231501.1">
    <property type="nucleotide sequence ID" value="XM_069371540.1"/>
</dbReference>
<dbReference type="AlphaFoldDB" id="A0AB34KXW5"/>
<evidence type="ECO:0000256" key="1">
    <source>
        <dbReference type="SAM" id="MobiDB-lite"/>
    </source>
</evidence>
<dbReference type="GO" id="GO:0004721">
    <property type="term" value="F:phosphoprotein phosphatase activity"/>
    <property type="evidence" value="ECO:0007669"/>
    <property type="project" value="InterPro"/>
</dbReference>
<evidence type="ECO:0000313" key="3">
    <source>
        <dbReference type="Proteomes" id="UP000803884"/>
    </source>
</evidence>
<feature type="compositionally biased region" description="Low complexity" evidence="1">
    <location>
        <begin position="72"/>
        <end position="88"/>
    </location>
</feature>
<dbReference type="PROSITE" id="PS00383">
    <property type="entry name" value="TYR_PHOSPHATASE_1"/>
    <property type="match status" value="1"/>
</dbReference>
<organism evidence="2 3">
    <name type="scientific">Cladosporium halotolerans</name>
    <dbReference type="NCBI Taxonomy" id="1052096"/>
    <lineage>
        <taxon>Eukaryota</taxon>
        <taxon>Fungi</taxon>
        <taxon>Dikarya</taxon>
        <taxon>Ascomycota</taxon>
        <taxon>Pezizomycotina</taxon>
        <taxon>Dothideomycetes</taxon>
        <taxon>Dothideomycetidae</taxon>
        <taxon>Cladosporiales</taxon>
        <taxon>Cladosporiaceae</taxon>
        <taxon>Cladosporium</taxon>
    </lineage>
</organism>
<protein>
    <recommendedName>
        <fullName evidence="4">Tyrosine specific protein phosphatases domain-containing protein</fullName>
    </recommendedName>
</protein>
<dbReference type="InterPro" id="IPR016130">
    <property type="entry name" value="Tyr_Pase_AS"/>
</dbReference>
<keyword evidence="3" id="KW-1185">Reference proteome</keyword>
<name>A0AB34KXW5_9PEZI</name>
<dbReference type="PANTHER" id="PTHR31126:SF10">
    <property type="entry name" value="PROTEIN PHOSPHATASE, PUTATIVE (AFU_ORTHOLOGUE AFUA_6G06650)-RELATED"/>
    <property type="match status" value="1"/>
</dbReference>
<dbReference type="InterPro" id="IPR029021">
    <property type="entry name" value="Prot-tyrosine_phosphatase-like"/>
</dbReference>
<dbReference type="Proteomes" id="UP000803884">
    <property type="component" value="Unassembled WGS sequence"/>
</dbReference>
<feature type="region of interest" description="Disordered" evidence="1">
    <location>
        <begin position="72"/>
        <end position="94"/>
    </location>
</feature>
<comment type="caution">
    <text evidence="2">The sequence shown here is derived from an EMBL/GenBank/DDBJ whole genome shotgun (WGS) entry which is preliminary data.</text>
</comment>
<dbReference type="PANTHER" id="PTHR31126">
    <property type="entry name" value="TYROSINE-PROTEIN PHOSPHATASE"/>
    <property type="match status" value="1"/>
</dbReference>
<dbReference type="GeneID" id="96004378"/>
<dbReference type="EMBL" id="JAAQHG020000007">
    <property type="protein sequence ID" value="KAL1588396.1"/>
    <property type="molecule type" value="Genomic_DNA"/>
</dbReference>